<dbReference type="PANTHER" id="PTHR39624">
    <property type="entry name" value="PROTEIN INVOLVED IN RIMO-MEDIATED BETA-METHYLTHIOLATION OF RIBOSOMAL PROTEIN S12 YCAO"/>
    <property type="match status" value="1"/>
</dbReference>
<keyword evidence="2" id="KW-1185">Reference proteome</keyword>
<dbReference type="SUPFAM" id="SSF82784">
    <property type="entry name" value="OsmC-like"/>
    <property type="match status" value="1"/>
</dbReference>
<dbReference type="EMBL" id="JACHLN010000004">
    <property type="protein sequence ID" value="MBB4841138.1"/>
    <property type="molecule type" value="Genomic_DNA"/>
</dbReference>
<proteinExistence type="predicted"/>
<dbReference type="InterPro" id="IPR015946">
    <property type="entry name" value="KH_dom-like_a/b"/>
</dbReference>
<evidence type="ECO:0000313" key="2">
    <source>
        <dbReference type="Proteomes" id="UP000575241"/>
    </source>
</evidence>
<dbReference type="Proteomes" id="UP000575241">
    <property type="component" value="Unassembled WGS sequence"/>
</dbReference>
<dbReference type="AlphaFoldDB" id="A0A7W7K5Q5"/>
<dbReference type="PANTHER" id="PTHR39624:SF2">
    <property type="entry name" value="OSMC-LIKE PROTEIN"/>
    <property type="match status" value="1"/>
</dbReference>
<reference evidence="1 2" key="1">
    <citation type="submission" date="2020-08" db="EMBL/GenBank/DDBJ databases">
        <title>Functional genomics of gut bacteria from endangered species of beetles.</title>
        <authorList>
            <person name="Carlos-Shanley C."/>
        </authorList>
    </citation>
    <scope>NUCLEOTIDE SEQUENCE [LARGE SCALE GENOMIC DNA]</scope>
    <source>
        <strain evidence="1 2">S00224</strain>
    </source>
</reference>
<dbReference type="Pfam" id="PF02566">
    <property type="entry name" value="OsmC"/>
    <property type="match status" value="1"/>
</dbReference>
<dbReference type="InterPro" id="IPR003718">
    <property type="entry name" value="OsmC/Ohr_fam"/>
</dbReference>
<dbReference type="RefSeq" id="WP_184170285.1">
    <property type="nucleotide sequence ID" value="NZ_JACHLN010000004.1"/>
</dbReference>
<organism evidence="1 2">
    <name type="scientific">Sphingomonas kyeonggiensis</name>
    <dbReference type="NCBI Taxonomy" id="1268553"/>
    <lineage>
        <taxon>Bacteria</taxon>
        <taxon>Pseudomonadati</taxon>
        <taxon>Pseudomonadota</taxon>
        <taxon>Alphaproteobacteria</taxon>
        <taxon>Sphingomonadales</taxon>
        <taxon>Sphingomonadaceae</taxon>
        <taxon>Sphingomonas</taxon>
    </lineage>
</organism>
<comment type="caution">
    <text evidence="1">The sequence shown here is derived from an EMBL/GenBank/DDBJ whole genome shotgun (WGS) entry which is preliminary data.</text>
</comment>
<dbReference type="Gene3D" id="3.30.300.20">
    <property type="match status" value="1"/>
</dbReference>
<gene>
    <name evidence="1" type="ORF">HNP52_004235</name>
</gene>
<sequence length="128" mass="13587">MTQAHAKIGRGAPYATAIDFGTHALTADEPEARGGGDSGPAPYELLLGSLGACTAITLRMYAERKGWTVEEIDVALFLHGQGETLNIERVLTITGTDAEQNARLAEIAEKTPVTLTLKRGVPIETRLG</sequence>
<protein>
    <submittedName>
        <fullName evidence="1">Putative redox protein</fullName>
    </submittedName>
</protein>
<name>A0A7W7K5Q5_9SPHN</name>
<accession>A0A7W7K5Q5</accession>
<dbReference type="InterPro" id="IPR036102">
    <property type="entry name" value="OsmC/Ohrsf"/>
</dbReference>
<evidence type="ECO:0000313" key="1">
    <source>
        <dbReference type="EMBL" id="MBB4841138.1"/>
    </source>
</evidence>